<reference evidence="7" key="1">
    <citation type="submission" date="2011-12" db="EMBL/GenBank/DDBJ databases">
        <title>Complete sequence of Clostridium clariflavum DSM 19732.</title>
        <authorList>
            <consortium name="US DOE Joint Genome Institute"/>
            <person name="Lucas S."/>
            <person name="Han J."/>
            <person name="Lapidus A."/>
            <person name="Cheng J.-F."/>
            <person name="Goodwin L."/>
            <person name="Pitluck S."/>
            <person name="Peters L."/>
            <person name="Teshima H."/>
            <person name="Detter J.C."/>
            <person name="Han C."/>
            <person name="Tapia R."/>
            <person name="Land M."/>
            <person name="Hauser L."/>
            <person name="Kyrpides N."/>
            <person name="Ivanova N."/>
            <person name="Pagani I."/>
            <person name="Kitzmiller T."/>
            <person name="Lynd L."/>
            <person name="Izquierdo J."/>
            <person name="Woyke T."/>
        </authorList>
    </citation>
    <scope>NUCLEOTIDE SEQUENCE [LARGE SCALE GENOMIC DNA]</scope>
    <source>
        <strain evidence="7">DSM 19732 / NBRC 101661 / EBR45</strain>
    </source>
</reference>
<keyword evidence="2 4" id="KW-0813">Transport</keyword>
<dbReference type="InterPro" id="IPR002842">
    <property type="entry name" value="ATPase_V1_Esu"/>
</dbReference>
<evidence type="ECO:0000256" key="5">
    <source>
        <dbReference type="SAM" id="Coils"/>
    </source>
</evidence>
<comment type="similarity">
    <text evidence="1 4">Belongs to the V-ATPase E subunit family.</text>
</comment>
<evidence type="ECO:0000313" key="7">
    <source>
        <dbReference type="Proteomes" id="UP000005435"/>
    </source>
</evidence>
<dbReference type="Gene3D" id="1.20.5.620">
    <property type="entry name" value="F1F0 ATP synthase subunit B, membrane domain"/>
    <property type="match status" value="1"/>
</dbReference>
<dbReference type="AlphaFoldDB" id="G8LZK1"/>
<proteinExistence type="inferred from homology"/>
<dbReference type="STRING" id="720554.Clocl_0112"/>
<sequence>MSGAEKIQAKILEEARAVAEANLNRAKEEAANMIKAATEEAEAKKKQIIEKAELEAAEIKKRIISIAELEARKQKLKAKQEVVDEAFDLALKKLINLPDDEYQSVLTKMISFCVKTGNEEILLSSRDKQRLSPGFLDDLNKALQQKGMPANLKISDETRDITGGFILKSGDVEINNSFEAIIRMNRDDIEPEVIKSLF</sequence>
<gene>
    <name evidence="4" type="primary">atpE</name>
    <name evidence="6" type="ordered locus">Clocl_0112</name>
</gene>
<dbReference type="OrthoDB" id="1734087at2"/>
<organism evidence="6 7">
    <name type="scientific">Acetivibrio clariflavus (strain DSM 19732 / NBRC 101661 / EBR45)</name>
    <name type="common">Clostridium clariflavum</name>
    <dbReference type="NCBI Taxonomy" id="720554"/>
    <lineage>
        <taxon>Bacteria</taxon>
        <taxon>Bacillati</taxon>
        <taxon>Bacillota</taxon>
        <taxon>Clostridia</taxon>
        <taxon>Eubacteriales</taxon>
        <taxon>Oscillospiraceae</taxon>
        <taxon>Acetivibrio</taxon>
    </lineage>
</organism>
<dbReference type="CDD" id="cd06503">
    <property type="entry name" value="ATP-synt_Fo_b"/>
    <property type="match status" value="1"/>
</dbReference>
<reference evidence="6 7" key="2">
    <citation type="journal article" date="2012" name="Stand. Genomic Sci.">
        <title>Complete Genome Sequence of Clostridium clariflavum DSM 19732.</title>
        <authorList>
            <person name="Izquierdo J.A."/>
            <person name="Goodwin L."/>
            <person name="Davenport K.W."/>
            <person name="Teshima H."/>
            <person name="Bruce D."/>
            <person name="Detter C."/>
            <person name="Tapia R."/>
            <person name="Han S."/>
            <person name="Land M."/>
            <person name="Hauser L."/>
            <person name="Jeffries C.D."/>
            <person name="Han J."/>
            <person name="Pitluck S."/>
            <person name="Nolan M."/>
            <person name="Chen A."/>
            <person name="Huntemann M."/>
            <person name="Mavromatis K."/>
            <person name="Mikhailova N."/>
            <person name="Liolios K."/>
            <person name="Woyke T."/>
            <person name="Lynd L.R."/>
        </authorList>
    </citation>
    <scope>NUCLEOTIDE SEQUENCE [LARGE SCALE GENOMIC DNA]</scope>
    <source>
        <strain evidence="7">DSM 19732 / NBRC 101661 / EBR45</strain>
    </source>
</reference>
<dbReference type="GO" id="GO:0005524">
    <property type="term" value="F:ATP binding"/>
    <property type="evidence" value="ECO:0007669"/>
    <property type="project" value="UniProtKB-UniRule"/>
</dbReference>
<evidence type="ECO:0000256" key="4">
    <source>
        <dbReference type="HAMAP-Rule" id="MF_00311"/>
    </source>
</evidence>
<dbReference type="RefSeq" id="WP_014253502.1">
    <property type="nucleotide sequence ID" value="NC_016627.1"/>
</dbReference>
<dbReference type="Proteomes" id="UP000005435">
    <property type="component" value="Chromosome"/>
</dbReference>
<keyword evidence="5" id="KW-0175">Coiled coil</keyword>
<dbReference type="GO" id="GO:0046961">
    <property type="term" value="F:proton-transporting ATPase activity, rotational mechanism"/>
    <property type="evidence" value="ECO:0007669"/>
    <property type="project" value="InterPro"/>
</dbReference>
<dbReference type="HAMAP" id="MF_00311">
    <property type="entry name" value="ATP_synth_E_arch"/>
    <property type="match status" value="1"/>
</dbReference>
<dbReference type="KEGG" id="ccl:Clocl_0112"/>
<name>G8LZK1_ACECE</name>
<evidence type="ECO:0000256" key="3">
    <source>
        <dbReference type="ARBA" id="ARBA00023065"/>
    </source>
</evidence>
<feature type="coiled-coil region" evidence="5">
    <location>
        <begin position="9"/>
        <end position="86"/>
    </location>
</feature>
<keyword evidence="3 4" id="KW-0406">Ion transport</keyword>
<dbReference type="eggNOG" id="COG1390">
    <property type="taxonomic scope" value="Bacteria"/>
</dbReference>
<dbReference type="GO" id="GO:0033178">
    <property type="term" value="C:proton-transporting two-sector ATPase complex, catalytic domain"/>
    <property type="evidence" value="ECO:0007669"/>
    <property type="project" value="InterPro"/>
</dbReference>
<evidence type="ECO:0000256" key="2">
    <source>
        <dbReference type="ARBA" id="ARBA00022448"/>
    </source>
</evidence>
<dbReference type="SUPFAM" id="SSF160527">
    <property type="entry name" value="V-type ATPase subunit E-like"/>
    <property type="match status" value="1"/>
</dbReference>
<dbReference type="GO" id="GO:0042777">
    <property type="term" value="P:proton motive force-driven plasma membrane ATP synthesis"/>
    <property type="evidence" value="ECO:0007669"/>
    <property type="project" value="UniProtKB-UniRule"/>
</dbReference>
<evidence type="ECO:0000256" key="1">
    <source>
        <dbReference type="ARBA" id="ARBA00005901"/>
    </source>
</evidence>
<dbReference type="Pfam" id="PF01991">
    <property type="entry name" value="vATP-synt_E"/>
    <property type="match status" value="1"/>
</dbReference>
<dbReference type="GO" id="GO:0046933">
    <property type="term" value="F:proton-transporting ATP synthase activity, rotational mechanism"/>
    <property type="evidence" value="ECO:0007669"/>
    <property type="project" value="UniProtKB-UniRule"/>
</dbReference>
<protein>
    <recommendedName>
        <fullName evidence="4">V-type proton ATPase subunit E</fullName>
    </recommendedName>
    <alternativeName>
        <fullName evidence="4">V-ATPase subunit E</fullName>
    </alternativeName>
</protein>
<dbReference type="InterPro" id="IPR038495">
    <property type="entry name" value="ATPase_E_C"/>
</dbReference>
<keyword evidence="7" id="KW-1185">Reference proteome</keyword>
<dbReference type="EMBL" id="CP003065">
    <property type="protein sequence ID" value="AEV66864.1"/>
    <property type="molecule type" value="Genomic_DNA"/>
</dbReference>
<dbReference type="HOGENOM" id="CLU_105846_0_0_9"/>
<evidence type="ECO:0000313" key="6">
    <source>
        <dbReference type="EMBL" id="AEV66864.1"/>
    </source>
</evidence>
<accession>G8LZK1</accession>
<comment type="function">
    <text evidence="4">Produces ATP from ADP in the presence of a proton gradient across the membrane.</text>
</comment>
<keyword evidence="4" id="KW-0066">ATP synthesis</keyword>
<keyword evidence="4" id="KW-0375">Hydrogen ion transport</keyword>
<dbReference type="Gene3D" id="3.30.2320.30">
    <property type="entry name" value="ATP synthase, E subunit, C-terminal"/>
    <property type="match status" value="1"/>
</dbReference>